<sequence length="299" mass="35122">MGYWEELKEKIKGKEYVDLQQVRYRNEQTVAMKVNGMPVSTNRLKTDYTVEKVYNSRHDIMQLAFSIDDNIASVFPTQYQAGMDMVVDLEKIKCKAVINVDMNTGHIGEIVNHKEVIETWEGYKEHFRDKYKFLRSNATQEAVQQFLETQDKLILDQEAMKAEMGCKMFYMLVFDHYLVGKQEYNGPYSITFPSQLFKGISFPMTMTPKIYQESPNKVVYERDGSVDENVSSSSDIVRFYDEQFKPTIQYKFTQYRPSFNIRETVNEAERLIEEAEVRLIEEVVNNVDLTILCKLRKIE</sequence>
<proteinExistence type="predicted"/>
<dbReference type="HOGENOM" id="CLU_059184_0_0_10"/>
<dbReference type="EMBL" id="JNGW01000025">
    <property type="protein sequence ID" value="KDR53148.1"/>
    <property type="molecule type" value="Genomic_DNA"/>
</dbReference>
<dbReference type="PATRIC" id="fig|1122985.7.peg.788"/>
<protein>
    <submittedName>
        <fullName evidence="2">Uncharacterized protein</fullName>
    </submittedName>
</protein>
<evidence type="ECO:0000313" key="3">
    <source>
        <dbReference type="Proteomes" id="UP000027442"/>
    </source>
</evidence>
<comment type="caution">
    <text evidence="2">The sequence shown here is derived from an EMBL/GenBank/DDBJ whole genome shotgun (WGS) entry which is preliminary data.</text>
</comment>
<dbReference type="AlphaFoldDB" id="A0A069QJZ4"/>
<evidence type="ECO:0000313" key="2">
    <source>
        <dbReference type="EMBL" id="KDR53148.1"/>
    </source>
</evidence>
<dbReference type="eggNOG" id="ENOG50334TN">
    <property type="taxonomic scope" value="Bacteria"/>
</dbReference>
<organism evidence="2 3">
    <name type="scientific">Hoylesella loescheii DSM 19665 = JCM 12249 = ATCC 15930</name>
    <dbReference type="NCBI Taxonomy" id="1122985"/>
    <lineage>
        <taxon>Bacteria</taxon>
        <taxon>Pseudomonadati</taxon>
        <taxon>Bacteroidota</taxon>
        <taxon>Bacteroidia</taxon>
        <taxon>Bacteroidales</taxon>
        <taxon>Prevotellaceae</taxon>
        <taxon>Hoylesella</taxon>
    </lineage>
</organism>
<evidence type="ECO:0000256" key="1">
    <source>
        <dbReference type="SAM" id="Coils"/>
    </source>
</evidence>
<reference evidence="2 3" key="1">
    <citation type="submission" date="2013-08" db="EMBL/GenBank/DDBJ databases">
        <authorList>
            <person name="Weinstock G."/>
            <person name="Sodergren E."/>
            <person name="Wylie T."/>
            <person name="Fulton L."/>
            <person name="Fulton R."/>
            <person name="Fronick C."/>
            <person name="O'Laughlin M."/>
            <person name="Godfrey J."/>
            <person name="Miner T."/>
            <person name="Herter B."/>
            <person name="Appelbaum E."/>
            <person name="Cordes M."/>
            <person name="Lek S."/>
            <person name="Wollam A."/>
            <person name="Pepin K.H."/>
            <person name="Palsikar V.B."/>
            <person name="Mitreva M."/>
            <person name="Wilson R.K."/>
        </authorList>
    </citation>
    <scope>NUCLEOTIDE SEQUENCE [LARGE SCALE GENOMIC DNA]</scope>
    <source>
        <strain evidence="2 3">ATCC 15930</strain>
    </source>
</reference>
<feature type="coiled-coil region" evidence="1">
    <location>
        <begin position="258"/>
        <end position="285"/>
    </location>
</feature>
<keyword evidence="3" id="KW-1185">Reference proteome</keyword>
<dbReference type="Proteomes" id="UP000027442">
    <property type="component" value="Unassembled WGS sequence"/>
</dbReference>
<gene>
    <name evidence="2" type="ORF">HMPREF1991_00761</name>
</gene>
<accession>A0A069QJZ4</accession>
<name>A0A069QJZ4_HOYLO</name>
<keyword evidence="1" id="KW-0175">Coiled coil</keyword>
<dbReference type="RefSeq" id="WP_018968545.1">
    <property type="nucleotide sequence ID" value="NZ_KB899236.1"/>
</dbReference>